<dbReference type="PANTHER" id="PTHR45700:SF3">
    <property type="entry name" value="UBIQUITIN-PROTEIN LIGASE E3B"/>
    <property type="match status" value="1"/>
</dbReference>
<dbReference type="GO" id="GO:0000209">
    <property type="term" value="P:protein polyubiquitination"/>
    <property type="evidence" value="ECO:0007669"/>
    <property type="project" value="InterPro"/>
</dbReference>
<dbReference type="Proteomes" id="UP000215335">
    <property type="component" value="Unassembled WGS sequence"/>
</dbReference>
<evidence type="ECO:0000256" key="2">
    <source>
        <dbReference type="ARBA" id="ARBA00012485"/>
    </source>
</evidence>
<evidence type="ECO:0000256" key="4">
    <source>
        <dbReference type="SAM" id="MobiDB-lite"/>
    </source>
</evidence>
<accession>A0A232FHB6</accession>
<keyword evidence="3" id="KW-0808">Transferase</keyword>
<reference evidence="5 6" key="1">
    <citation type="journal article" date="2017" name="Curr. Biol.">
        <title>The Evolution of Venom by Co-option of Single-Copy Genes.</title>
        <authorList>
            <person name="Martinson E.O."/>
            <person name="Mrinalini"/>
            <person name="Kelkar Y.D."/>
            <person name="Chang C.H."/>
            <person name="Werren J.H."/>
        </authorList>
    </citation>
    <scope>NUCLEOTIDE SEQUENCE [LARGE SCALE GENOMIC DNA]</scope>
    <source>
        <strain evidence="5 6">Alberta</strain>
        <tissue evidence="5">Whole body</tissue>
    </source>
</reference>
<dbReference type="EC" id="2.3.2.26" evidence="2"/>
<proteinExistence type="predicted"/>
<dbReference type="GO" id="GO:0006511">
    <property type="term" value="P:ubiquitin-dependent protein catabolic process"/>
    <property type="evidence" value="ECO:0007669"/>
    <property type="project" value="TreeGrafter"/>
</dbReference>
<comment type="catalytic activity">
    <reaction evidence="1">
        <text>S-ubiquitinyl-[E2 ubiquitin-conjugating enzyme]-L-cysteine + [acceptor protein]-L-lysine = [E2 ubiquitin-conjugating enzyme]-L-cysteine + N(6)-ubiquitinyl-[acceptor protein]-L-lysine.</text>
        <dbReference type="EC" id="2.3.2.26"/>
    </reaction>
</comment>
<comment type="caution">
    <text evidence="5">The sequence shown here is derived from an EMBL/GenBank/DDBJ whole genome shotgun (WGS) entry which is preliminary data.</text>
</comment>
<protein>
    <recommendedName>
        <fullName evidence="2">HECT-type E3 ubiquitin transferase</fullName>
        <ecNumber evidence="2">2.3.2.26</ecNumber>
    </recommendedName>
</protein>
<dbReference type="GO" id="GO:0061630">
    <property type="term" value="F:ubiquitin protein ligase activity"/>
    <property type="evidence" value="ECO:0007669"/>
    <property type="project" value="UniProtKB-EC"/>
</dbReference>
<organism evidence="5 6">
    <name type="scientific">Trichomalopsis sarcophagae</name>
    <dbReference type="NCBI Taxonomy" id="543379"/>
    <lineage>
        <taxon>Eukaryota</taxon>
        <taxon>Metazoa</taxon>
        <taxon>Ecdysozoa</taxon>
        <taxon>Arthropoda</taxon>
        <taxon>Hexapoda</taxon>
        <taxon>Insecta</taxon>
        <taxon>Pterygota</taxon>
        <taxon>Neoptera</taxon>
        <taxon>Endopterygota</taxon>
        <taxon>Hymenoptera</taxon>
        <taxon>Apocrita</taxon>
        <taxon>Proctotrupomorpha</taxon>
        <taxon>Chalcidoidea</taxon>
        <taxon>Pteromalidae</taxon>
        <taxon>Pteromalinae</taxon>
        <taxon>Trichomalopsis</taxon>
    </lineage>
</organism>
<dbReference type="STRING" id="543379.A0A232FHB6"/>
<feature type="compositionally biased region" description="Basic residues" evidence="4">
    <location>
        <begin position="166"/>
        <end position="192"/>
    </location>
</feature>
<sequence>MFSNTDSSKNLFLDQIKAAREFRANEKDREIAACCIQNYFRKWLKHLHFTTKAMGQRGPSNDTDTYDLELDFQGHLRGQPSAASVGVHQRSTSLTRLSQHHLTTELVDIPAWFPAHPNPTALLPRFRATPTPAAATPTTKLQIISRKIATKQAAQPEPRKAACISPRKRKQLTGKPSPTKRRPTAPRPPRPCRKLRIISNEILKTPLLLLPGKTVAHTPPFGALLSEENAPLLLVIFEGDFDRYFSTDPTDDTIVMTPAVQIFEVLNEFLVVYKKDRDRRRMENMYRYLVRSLTYDSPTFSYIGVTLSKDHYNSWILQVKKILLFCLLELKDFDVDVPTDYKSILLRLQTLVSFTSTKTWAIMEIPDMKKLKIGMHQLCANIIGYLVSNEFYPIMQTIKLSF</sequence>
<dbReference type="AlphaFoldDB" id="A0A232FHB6"/>
<evidence type="ECO:0000256" key="3">
    <source>
        <dbReference type="ARBA" id="ARBA00022679"/>
    </source>
</evidence>
<name>A0A232FHB6_9HYME</name>
<feature type="region of interest" description="Disordered" evidence="4">
    <location>
        <begin position="149"/>
        <end position="192"/>
    </location>
</feature>
<evidence type="ECO:0000256" key="1">
    <source>
        <dbReference type="ARBA" id="ARBA00000885"/>
    </source>
</evidence>
<evidence type="ECO:0000313" key="6">
    <source>
        <dbReference type="Proteomes" id="UP000215335"/>
    </source>
</evidence>
<keyword evidence="6" id="KW-1185">Reference proteome</keyword>
<evidence type="ECO:0000313" key="5">
    <source>
        <dbReference type="EMBL" id="OXU30156.1"/>
    </source>
</evidence>
<dbReference type="EMBL" id="NNAY01000188">
    <property type="protein sequence ID" value="OXU30156.1"/>
    <property type="molecule type" value="Genomic_DNA"/>
</dbReference>
<gene>
    <name evidence="5" type="ORF">TSAR_012711</name>
</gene>
<dbReference type="InterPro" id="IPR044611">
    <property type="entry name" value="E3A/B/C-like"/>
</dbReference>
<dbReference type="PANTHER" id="PTHR45700">
    <property type="entry name" value="UBIQUITIN-PROTEIN LIGASE E3C"/>
    <property type="match status" value="1"/>
</dbReference>